<dbReference type="PROSITE" id="PS50294">
    <property type="entry name" value="WD_REPEATS_REGION"/>
    <property type="match status" value="1"/>
</dbReference>
<keyword evidence="2" id="KW-0853">WD repeat</keyword>
<dbReference type="Pfam" id="PF24883">
    <property type="entry name" value="NPHP3_N"/>
    <property type="match status" value="1"/>
</dbReference>
<keyword evidence="1" id="KW-0677">Repeat</keyword>
<feature type="repeat" description="WD" evidence="2">
    <location>
        <begin position="967"/>
        <end position="1008"/>
    </location>
</feature>
<protein>
    <recommendedName>
        <fullName evidence="4">Nephrocystin 3-like N-terminal domain-containing protein</fullName>
    </recommendedName>
</protein>
<reference evidence="5 6" key="1">
    <citation type="submission" date="2017-05" db="EMBL/GenBank/DDBJ databases">
        <title>Genome sequence for an aflatoxigenic pathogen of Argentinian peanut, Aspergillus arachidicola.</title>
        <authorList>
            <person name="Moore G."/>
            <person name="Beltz S.B."/>
            <person name="Mack B.M."/>
        </authorList>
    </citation>
    <scope>NUCLEOTIDE SEQUENCE [LARGE SCALE GENOMIC DNA]</scope>
    <source>
        <strain evidence="5 6">CBS 117610</strain>
    </source>
</reference>
<feature type="compositionally biased region" description="Polar residues" evidence="3">
    <location>
        <begin position="23"/>
        <end position="34"/>
    </location>
</feature>
<feature type="domain" description="Nephrocystin 3-like N-terminal" evidence="4">
    <location>
        <begin position="407"/>
        <end position="570"/>
    </location>
</feature>
<dbReference type="InterPro" id="IPR001680">
    <property type="entry name" value="WD40_rpt"/>
</dbReference>
<dbReference type="Proteomes" id="UP000231358">
    <property type="component" value="Unassembled WGS sequence"/>
</dbReference>
<proteinExistence type="predicted"/>
<keyword evidence="6" id="KW-1185">Reference proteome</keyword>
<feature type="non-terminal residue" evidence="5">
    <location>
        <position position="1017"/>
    </location>
</feature>
<dbReference type="SUPFAM" id="SSF50978">
    <property type="entry name" value="WD40 repeat-like"/>
    <property type="match status" value="1"/>
</dbReference>
<dbReference type="SUPFAM" id="SSF52540">
    <property type="entry name" value="P-loop containing nucleoside triphosphate hydrolases"/>
    <property type="match status" value="1"/>
</dbReference>
<dbReference type="EMBL" id="NEXV01000198">
    <property type="protein sequence ID" value="PIG87074.1"/>
    <property type="molecule type" value="Genomic_DNA"/>
</dbReference>
<organism evidence="5 6">
    <name type="scientific">Aspergillus arachidicola</name>
    <dbReference type="NCBI Taxonomy" id="656916"/>
    <lineage>
        <taxon>Eukaryota</taxon>
        <taxon>Fungi</taxon>
        <taxon>Dikarya</taxon>
        <taxon>Ascomycota</taxon>
        <taxon>Pezizomycotina</taxon>
        <taxon>Eurotiomycetes</taxon>
        <taxon>Eurotiomycetidae</taxon>
        <taxon>Eurotiales</taxon>
        <taxon>Aspergillaceae</taxon>
        <taxon>Aspergillus</taxon>
        <taxon>Aspergillus subgen. Circumdati</taxon>
    </lineage>
</organism>
<dbReference type="AlphaFoldDB" id="A0A2G7G2L3"/>
<evidence type="ECO:0000259" key="4">
    <source>
        <dbReference type="Pfam" id="PF24883"/>
    </source>
</evidence>
<evidence type="ECO:0000313" key="6">
    <source>
        <dbReference type="Proteomes" id="UP000231358"/>
    </source>
</evidence>
<dbReference type="Gene3D" id="3.40.50.300">
    <property type="entry name" value="P-loop containing nucleotide triphosphate hydrolases"/>
    <property type="match status" value="1"/>
</dbReference>
<gene>
    <name evidence="5" type="ORF">AARAC_004286</name>
</gene>
<sequence length="1017" mass="116160">MGAEIIRQDCKGKMKVVKGNPGKISQGSSTSLEATPTYCRETHESNDRQRDIKSLGPHSKSDNKHHNGESEVSHNTLNDEQDNTVLHDKPNGEQREQSRQQGQSIDTSLNPPESDPPTKPDLWQRAFDDLEPEKQQLIKSIPMPKYNKTIECNDVKLNPDTVARLKALSGVVETVKTQYEIDQEKSRIKEPAQKIVKAVLSFQDFIQAAVTFDPTGHATSVWAVVSVGLTRRLKLTQNYRSQKMAWLESCAFLTDILIRYSFVEDEYQKDSNTDEHVETALVQVYVAVLTFAALVQSLSNRGRAVWIWKSMSGDSLSELQKSIDGAESHLDRWLQIIDRREHRERENRLLETADKMLTKVDYVLDSVNEVHDKIVLAELKVAEEAHYNAYTGEEYQECLQETRTELLEDIKSWATDPDRQAVFWLQGMAGTGKSTVSRTVARWLDDEALLGGSFFFKKGGTDREDAKRLFTTLTKQITERLPPHLQQPIKRAIRDSRDIGSSNPQEQFNELLFKPLKSLNLGLRTPLILVAVIDALDECQVPADVAAFLSTLPKLSDMKDVQLRMFITSRPEPPVVKGFRQINKDEIILHQIKRSTIDHDISIFLRQKLNKIQYDYELPQNWPGDKNFKALVDMAVPLFIYAATIYRFINCDGELPDARLQAILSSRSSNKMEKIDSEYSKLTEIYFPVLEHIVLQKRPKELEAWMDDFRRIVGAIVLLYSPLSAVSLAKLICFDKVKVQGRLSSLQSVVSVPKDCDAPIQLLHLSFREFLVDRSASGRFWINERAGNTQLAEDCLQCMRQQLHRDICHLSHPGVKKNEIEKGILERYISPELRYACRYWIRHLENSEPSAIDWTLLEDFLRSHFLHWLEVMSLFGWISETIHNITVLQSLEKIKSSWLAAFLHDAKRFVLKNVQIADTAPLQIYYAGLVFTPQMSIVRKEFEAEFPTCICQLPRVEQRWGAELQTLEGHSGWVNSVAFSPDGRLVASGSDDQSVRLWDPATGTLQQTLEGCLDRIN</sequence>
<feature type="compositionally biased region" description="Basic and acidic residues" evidence="3">
    <location>
        <begin position="1"/>
        <end position="12"/>
    </location>
</feature>
<dbReference type="InterPro" id="IPR027417">
    <property type="entry name" value="P-loop_NTPase"/>
</dbReference>
<dbReference type="InterPro" id="IPR056884">
    <property type="entry name" value="NPHP3-like_N"/>
</dbReference>
<dbReference type="Pfam" id="PF00400">
    <property type="entry name" value="WD40"/>
    <property type="match status" value="1"/>
</dbReference>
<evidence type="ECO:0000256" key="3">
    <source>
        <dbReference type="SAM" id="MobiDB-lite"/>
    </source>
</evidence>
<feature type="compositionally biased region" description="Basic and acidic residues" evidence="3">
    <location>
        <begin position="85"/>
        <end position="98"/>
    </location>
</feature>
<feature type="region of interest" description="Disordered" evidence="3">
    <location>
        <begin position="1"/>
        <end position="123"/>
    </location>
</feature>
<evidence type="ECO:0000313" key="5">
    <source>
        <dbReference type="EMBL" id="PIG87074.1"/>
    </source>
</evidence>
<dbReference type="PANTHER" id="PTHR10039:SF17">
    <property type="entry name" value="FUNGAL STAND N-TERMINAL GOODBYE DOMAIN-CONTAINING PROTEIN-RELATED"/>
    <property type="match status" value="1"/>
</dbReference>
<accession>A0A2G7G2L3</accession>
<feature type="compositionally biased region" description="Basic and acidic residues" evidence="3">
    <location>
        <begin position="40"/>
        <end position="72"/>
    </location>
</feature>
<dbReference type="PANTHER" id="PTHR10039">
    <property type="entry name" value="AMELOGENIN"/>
    <property type="match status" value="1"/>
</dbReference>
<name>A0A2G7G2L3_9EURO</name>
<dbReference type="PROSITE" id="PS50082">
    <property type="entry name" value="WD_REPEATS_2"/>
    <property type="match status" value="1"/>
</dbReference>
<dbReference type="STRING" id="656916.A0A2G7G2L3"/>
<dbReference type="InterPro" id="IPR036322">
    <property type="entry name" value="WD40_repeat_dom_sf"/>
</dbReference>
<comment type="caution">
    <text evidence="5">The sequence shown here is derived from an EMBL/GenBank/DDBJ whole genome shotgun (WGS) entry which is preliminary data.</text>
</comment>
<dbReference type="Gene3D" id="2.130.10.10">
    <property type="entry name" value="YVTN repeat-like/Quinoprotein amine dehydrogenase"/>
    <property type="match status" value="1"/>
</dbReference>
<evidence type="ECO:0000256" key="2">
    <source>
        <dbReference type="PROSITE-ProRule" id="PRU00221"/>
    </source>
</evidence>
<dbReference type="SMART" id="SM00320">
    <property type="entry name" value="WD40"/>
    <property type="match status" value="1"/>
</dbReference>
<evidence type="ECO:0000256" key="1">
    <source>
        <dbReference type="ARBA" id="ARBA00022737"/>
    </source>
</evidence>
<dbReference type="InterPro" id="IPR015943">
    <property type="entry name" value="WD40/YVTN_repeat-like_dom_sf"/>
</dbReference>